<feature type="compositionally biased region" description="Low complexity" evidence="2">
    <location>
        <begin position="1492"/>
        <end position="1502"/>
    </location>
</feature>
<feature type="region of interest" description="Disordered" evidence="2">
    <location>
        <begin position="266"/>
        <end position="289"/>
    </location>
</feature>
<reference evidence="3 4" key="1">
    <citation type="submission" date="2020-04" db="EMBL/GenBank/DDBJ databases">
        <title>Perkinsus olseni comparative genomics.</title>
        <authorList>
            <person name="Bogema D.R."/>
        </authorList>
    </citation>
    <scope>NUCLEOTIDE SEQUENCE [LARGE SCALE GENOMIC DNA]</scope>
    <source>
        <strain evidence="3">ATCC PRA-179</strain>
    </source>
</reference>
<sequence length="2264" mass="253542">MGHGTVEELLREQLETIRKRLELSEEEREAAEQRATNLEGTLVQERDKSAATIEQLRQLVFQKDDDSGTPPRDRLLSPSTQHSEDKSSGDQVLLERNSVSLQHYQAEKLEHSRRSEAALLVLQSKDETIAKLREEKEAVAAEKSQWEEEKRKMTEQNAAMQTRFDSLLTESARLHAEVNRLQELNDAAATEFEVLRSAETSARKQVGALHSSVLNHQREVADLRAELARMKRSTAEAGVQTAALRPLREELLEENSALKREVERLAEDLGSREKQQQQTNTESAPPADQQALRNLRGQLAELSIEIQRCKFAEKEAIRQRDVAVADLEAEMSRQAVLNSSGRRLTCEELEVTWPVKEFLRGVDRVENSKMVAELRKEVHTAEQARYDLLVRSQAELKSLTARAHSAEEEARRVHILCDDRQAVIGRLQGECAELEEGRRAQREERERLSEKLHQVFDEWSAAQEKWDAERVSLQSKLVGLESELERRQAEVEEVRESLAALAKQGGASDGDELTLSKRVHQLTARVLSLSRLEYDARARAERMSIAHDASERRATRLEEAIGRVRAQLRHSEQQRGTLELKISEKGVLEKETEPDGCLSADAMEEANAKLRAHIDEMTRLHKCQVERMLSQVGSFERALEAISQALPEFTPPTGLGEVLSGMPGKPDVGELLLATAERLWKEEAKAQRLQTLLERWWRNWRCSEEALMALVAKGPSGVVSKEGTRWKGMRDTNRLLRESLGRALEGWYQCRVELAALSRSMQSDKTPRKDEEERASTERPISPGVAVDDGSAEAVYKKALEGITTRLLDYSKRIDSLRSENNMLKERLGAERKLDDPEAERIFNEEDPRLRQLLEKFSSIEMTLSSMAVELDKENVTAPPVVASQPSSVSLEVMAAGDDIEEVIAARVEVECRKMRVLHKGELARARIDLERELTELKEKLEAERAVSMATIEGHAAEASRLKLQLDQLRKRLAVCMEAVSVDGSESDALVALQRVCGELARFERGEADLSQKDDGPAAAASPSKTDKRKLKRILAAQRQVILLLQGSSPSTPNEGVAVERALLRVLNRIQQSVESTISSTTKKGRSPNSISSADLRLLLTACEAMARDISKKTTAEHHRCVNGEQHQQEEPKEAEAARDKEIERLVESRVQEHVHRYDAVLRRVEVMAEQQRLMHRKYKDVTDRLAETKAQLTTKSIVTEKLSKLKSEASQTIELPISDGGVQTENTALWTAEHRCAGGEEQEEPKEAEAARDKEIERLVESRVQEHVHRYDAVLRRVEVMAEQQRLMHRKYKDVTGRLAEVKAQLTTKSIDTEKLSKLESVASQTIELLTSDGGVQTENTALWTVGCQTATDTMAKGTQVEVPSLEARVGVARWTSIEGAPPACLQCPELRKEICELRRALDDSHQVLATSERNCCHSQHVIHGLNKKVEELKASLMAAESRLKCRTKGVQTTRRLAVSSSSLSLEERMMTGRLAAVLGKAEKMTANLIRSQSSSPPRSRMVTVTAPPPSRIASKASSGNPVHLETVRTLREEIGNLRNEREQLKRDLAECREEKRGARMETSRRLADANEELRRLNKARNSRAIETERIDKADMMDEMTETVEELRRTKQKANHQDIKIRALREELRVARESVKEKERALLAAEAAGESRKGEADSEVVAKLKCCRRDLKSRDATINDLRKEISATKCHGIEAEAKINDSETRLKNARADAQRQARMAEQMKGKAMEAQEALSRASRAEAEGKERENKLRVELERLKRQLEVTKAKLEQVTAEVDSLREQEARRVQEKAVTYFTAWFAAPSYMRSHSEMGSRQPVQTVRPEASDVSSVLESTSGDISSERLLGSADDDDSDDMRIYAVFFRLTLASLGQDESGSTEGRDTLARVGIGVGFMTVQKVAREFTRLSDDLARNNHGRISSSLFKVCFAPPMQTELVIGVARYPMKVRDSSATATSSISNSPDSPSERGGSETISGRRWAGGDKGHGHSIVSGVPGKKRVATRDPTSGPLKRSRRQPKSRVEPKLTARPPPPGVYHNVFPILNFTKVEMNLTTDLACQLKFWIPGLAAPVSVGPHKIVASLLDDCYEFDHRDNVAIGRTRWAFRKLSDELARRRLPRISMGDIQVRASSSEQVDLVIGVIRYPMRPCEAPAGLVPGSTKAALKAFLQNRRHQSDDGKHLRPPDAGGNHQPLEELMQESEAPYLVDDILNEVVDDEFPWSPSDLSPGFFGFVGDVTSSEADSSGRAEETSGEDMMHQLAGYHTDGN</sequence>
<feature type="compositionally biased region" description="Basic and acidic residues" evidence="2">
    <location>
        <begin position="62"/>
        <end position="75"/>
    </location>
</feature>
<evidence type="ECO:0000313" key="3">
    <source>
        <dbReference type="EMBL" id="KAF4658628.1"/>
    </source>
</evidence>
<feature type="compositionally biased region" description="Low complexity" evidence="2">
    <location>
        <begin position="1951"/>
        <end position="1963"/>
    </location>
</feature>
<feature type="region of interest" description="Disordered" evidence="2">
    <location>
        <begin position="2235"/>
        <end position="2264"/>
    </location>
</feature>
<feature type="compositionally biased region" description="Basic and acidic residues" evidence="2">
    <location>
        <begin position="266"/>
        <end position="275"/>
    </location>
</feature>
<keyword evidence="1" id="KW-0175">Coiled coil</keyword>
<dbReference type="Proteomes" id="UP000570595">
    <property type="component" value="Unassembled WGS sequence"/>
</dbReference>
<dbReference type="PANTHER" id="PTHR45615:SF80">
    <property type="entry name" value="GRIP DOMAIN-CONTAINING PROTEIN"/>
    <property type="match status" value="1"/>
</dbReference>
<feature type="region of interest" description="Disordered" evidence="2">
    <location>
        <begin position="1725"/>
        <end position="1749"/>
    </location>
</feature>
<gene>
    <name evidence="3" type="ORF">FOZ61_005491</name>
</gene>
<evidence type="ECO:0000256" key="1">
    <source>
        <dbReference type="SAM" id="Coils"/>
    </source>
</evidence>
<feature type="compositionally biased region" description="Basic and acidic residues" evidence="2">
    <location>
        <begin position="1739"/>
        <end position="1749"/>
    </location>
</feature>
<feature type="compositionally biased region" description="Basic and acidic residues" evidence="2">
    <location>
        <begin position="765"/>
        <end position="777"/>
    </location>
</feature>
<feature type="coiled-coil region" evidence="1">
    <location>
        <begin position="920"/>
        <end position="979"/>
    </location>
</feature>
<feature type="region of interest" description="Disordered" evidence="2">
    <location>
        <begin position="25"/>
        <end position="91"/>
    </location>
</feature>
<feature type="region of interest" description="Disordered" evidence="2">
    <location>
        <begin position="759"/>
        <end position="787"/>
    </location>
</feature>
<feature type="coiled-coil region" evidence="1">
    <location>
        <begin position="807"/>
        <end position="834"/>
    </location>
</feature>
<proteinExistence type="predicted"/>
<feature type="coiled-coil region" evidence="1">
    <location>
        <begin position="122"/>
        <end position="163"/>
    </location>
</feature>
<feature type="region of interest" description="Disordered" evidence="2">
    <location>
        <begin position="1951"/>
        <end position="2029"/>
    </location>
</feature>
<comment type="caution">
    <text evidence="3">The sequence shown here is derived from an EMBL/GenBank/DDBJ whole genome shotgun (WGS) entry which is preliminary data.</text>
</comment>
<dbReference type="EMBL" id="JABAHT010000302">
    <property type="protein sequence ID" value="KAF4658628.1"/>
    <property type="molecule type" value="Genomic_DNA"/>
</dbReference>
<dbReference type="PANTHER" id="PTHR45615">
    <property type="entry name" value="MYOSIN HEAVY CHAIN, NON-MUSCLE"/>
    <property type="match status" value="1"/>
</dbReference>
<feature type="region of interest" description="Disordered" evidence="2">
    <location>
        <begin position="1117"/>
        <end position="1137"/>
    </location>
</feature>
<dbReference type="OrthoDB" id="448402at2759"/>
<feature type="coiled-coil region" evidence="1">
    <location>
        <begin position="1529"/>
        <end position="1649"/>
    </location>
</feature>
<feature type="region of interest" description="Disordered" evidence="2">
    <location>
        <begin position="2169"/>
        <end position="2188"/>
    </location>
</feature>
<feature type="region of interest" description="Disordered" evidence="2">
    <location>
        <begin position="1008"/>
        <end position="1029"/>
    </location>
</feature>
<feature type="coiled-coil region" evidence="1">
    <location>
        <begin position="389"/>
        <end position="504"/>
    </location>
</feature>
<organism evidence="3 4">
    <name type="scientific">Perkinsus olseni</name>
    <name type="common">Perkinsus atlanticus</name>
    <dbReference type="NCBI Taxonomy" id="32597"/>
    <lineage>
        <taxon>Eukaryota</taxon>
        <taxon>Sar</taxon>
        <taxon>Alveolata</taxon>
        <taxon>Perkinsozoa</taxon>
        <taxon>Perkinsea</taxon>
        <taxon>Perkinsida</taxon>
        <taxon>Perkinsidae</taxon>
        <taxon>Perkinsus</taxon>
    </lineage>
</organism>
<evidence type="ECO:0000256" key="2">
    <source>
        <dbReference type="SAM" id="MobiDB-lite"/>
    </source>
</evidence>
<protein>
    <submittedName>
        <fullName evidence="3">Uncharacterized protein</fullName>
    </submittedName>
</protein>
<feature type="compositionally biased region" description="Basic and acidic residues" evidence="2">
    <location>
        <begin position="2170"/>
        <end position="2180"/>
    </location>
</feature>
<feature type="region of interest" description="Disordered" evidence="2">
    <location>
        <begin position="1492"/>
        <end position="1524"/>
    </location>
</feature>
<name>A0A7J6LH51_PEROL</name>
<evidence type="ECO:0000313" key="4">
    <source>
        <dbReference type="Proteomes" id="UP000570595"/>
    </source>
</evidence>
<accession>A0A7J6LH51</accession>